<dbReference type="GO" id="GO:0032298">
    <property type="term" value="P:positive regulation of DNA-templated DNA replication initiation"/>
    <property type="evidence" value="ECO:0007669"/>
    <property type="project" value="TreeGrafter"/>
</dbReference>
<dbReference type="NCBIfam" id="NF004347">
    <property type="entry name" value="PRK05728.1-4"/>
    <property type="match status" value="1"/>
</dbReference>
<reference evidence="1 2" key="1">
    <citation type="submission" date="2020-02" db="EMBL/GenBank/DDBJ databases">
        <title>Genome sequence of Roseobacter ponti.</title>
        <authorList>
            <person name="Hollensteiner J."/>
            <person name="Schneider D."/>
            <person name="Poehlein A."/>
            <person name="Daniel R."/>
        </authorList>
    </citation>
    <scope>NUCLEOTIDE SEQUENCE [LARGE SCALE GENOMIC DNA]</scope>
    <source>
        <strain evidence="1 2">DSM 106830</strain>
    </source>
</reference>
<dbReference type="AlphaFoldDB" id="A0A858SSV2"/>
<evidence type="ECO:0000313" key="1">
    <source>
        <dbReference type="EMBL" id="QJF51008.1"/>
    </source>
</evidence>
<gene>
    <name evidence="1" type="ORF">G3256_07475</name>
</gene>
<dbReference type="PANTHER" id="PTHR38767:SF1">
    <property type="entry name" value="DNA POLYMERASE III SUBUNIT CHI"/>
    <property type="match status" value="1"/>
</dbReference>
<organism evidence="1 2">
    <name type="scientific">Roseobacter ponti</name>
    <dbReference type="NCBI Taxonomy" id="1891787"/>
    <lineage>
        <taxon>Bacteria</taxon>
        <taxon>Pseudomonadati</taxon>
        <taxon>Pseudomonadota</taxon>
        <taxon>Alphaproteobacteria</taxon>
        <taxon>Rhodobacterales</taxon>
        <taxon>Roseobacteraceae</taxon>
        <taxon>Roseobacter</taxon>
    </lineage>
</organism>
<protein>
    <submittedName>
        <fullName evidence="1">DNA polymerase III subunit chi</fullName>
    </submittedName>
</protein>
<dbReference type="KEGG" id="rpon:G3256_07475"/>
<accession>A0A858SSV2</accession>
<dbReference type="SUPFAM" id="SSF102400">
    <property type="entry name" value="DNA polymerase III chi subunit"/>
    <property type="match status" value="1"/>
</dbReference>
<dbReference type="Gene3D" id="3.40.50.10110">
    <property type="entry name" value="DNA polymerase III subunit chi"/>
    <property type="match status" value="1"/>
</dbReference>
<dbReference type="GO" id="GO:0003887">
    <property type="term" value="F:DNA-directed DNA polymerase activity"/>
    <property type="evidence" value="ECO:0007669"/>
    <property type="project" value="InterPro"/>
</dbReference>
<dbReference type="InterPro" id="IPR007459">
    <property type="entry name" value="DNA_pol3_chi"/>
</dbReference>
<evidence type="ECO:0000313" key="2">
    <source>
        <dbReference type="Proteomes" id="UP000503308"/>
    </source>
</evidence>
<dbReference type="InterPro" id="IPR036768">
    <property type="entry name" value="PolIII_chi_sf"/>
</dbReference>
<dbReference type="RefSeq" id="WP_169640224.1">
    <property type="nucleotide sequence ID" value="NZ_CP048788.1"/>
</dbReference>
<proteinExistence type="predicted"/>
<dbReference type="EMBL" id="CP048788">
    <property type="protein sequence ID" value="QJF51008.1"/>
    <property type="molecule type" value="Genomic_DNA"/>
</dbReference>
<dbReference type="GO" id="GO:0003677">
    <property type="term" value="F:DNA binding"/>
    <property type="evidence" value="ECO:0007669"/>
    <property type="project" value="InterPro"/>
</dbReference>
<dbReference type="GO" id="GO:0006260">
    <property type="term" value="P:DNA replication"/>
    <property type="evidence" value="ECO:0007669"/>
    <property type="project" value="InterPro"/>
</dbReference>
<dbReference type="Proteomes" id="UP000503308">
    <property type="component" value="Chromosome"/>
</dbReference>
<keyword evidence="2" id="KW-1185">Reference proteome</keyword>
<dbReference type="Pfam" id="PF04364">
    <property type="entry name" value="DNA_pol3_chi"/>
    <property type="match status" value="1"/>
</dbReference>
<dbReference type="PANTHER" id="PTHR38767">
    <property type="entry name" value="DNA POLYMERASE III SUBUNIT CHI"/>
    <property type="match status" value="1"/>
</dbReference>
<name>A0A858SSV2_9RHOB</name>
<sequence>MGMAMFYHLTRRPMEDTLAMLLGRAAGAGWKVAVRGTDRARLEWLDMKLWQGPADGFPAHGLAGGAHDAVQPVLLTTQEGPAGNGARCVMSIDGAPVTPLEVADLERVCVLFDGNDPHALDVARAQWKVLKDAGVPAQYWSEESGSWEKKAGT</sequence>